<keyword evidence="4 6" id="KW-1133">Transmembrane helix</keyword>
<evidence type="ECO:0000256" key="5">
    <source>
        <dbReference type="ARBA" id="ARBA00023136"/>
    </source>
</evidence>
<evidence type="ECO:0000256" key="2">
    <source>
        <dbReference type="ARBA" id="ARBA00022475"/>
    </source>
</evidence>
<dbReference type="PANTHER" id="PTHR30287:SF1">
    <property type="entry name" value="INNER MEMBRANE PROTEIN"/>
    <property type="match status" value="1"/>
</dbReference>
<keyword evidence="2" id="KW-1003">Cell membrane</keyword>
<feature type="domain" description="ABC3 transporter permease C-terminal" evidence="7">
    <location>
        <begin position="268"/>
        <end position="382"/>
    </location>
</feature>
<protein>
    <submittedName>
        <fullName evidence="8">FtsX-like permease family protein</fullName>
    </submittedName>
</protein>
<dbReference type="PANTHER" id="PTHR30287">
    <property type="entry name" value="MEMBRANE COMPONENT OF PREDICTED ABC SUPERFAMILY METABOLITE UPTAKE TRANSPORTER"/>
    <property type="match status" value="1"/>
</dbReference>
<feature type="transmembrane region" description="Helical" evidence="6">
    <location>
        <begin position="433"/>
        <end position="454"/>
    </location>
</feature>
<dbReference type="EMBL" id="JAEKMH010000005">
    <property type="protein sequence ID" value="MBJ3786750.1"/>
    <property type="molecule type" value="Genomic_DNA"/>
</dbReference>
<comment type="subcellular location">
    <subcellularLocation>
        <location evidence="1">Cell membrane</location>
        <topology evidence="1">Multi-pass membrane protein</topology>
    </subcellularLocation>
</comment>
<keyword evidence="5 6" id="KW-0472">Membrane</keyword>
<keyword evidence="9" id="KW-1185">Reference proteome</keyword>
<feature type="transmembrane region" description="Helical" evidence="6">
    <location>
        <begin position="722"/>
        <end position="746"/>
    </location>
</feature>
<organism evidence="8 9">
    <name type="scientific">Devosia sediminis</name>
    <dbReference type="NCBI Taxonomy" id="2798801"/>
    <lineage>
        <taxon>Bacteria</taxon>
        <taxon>Pseudomonadati</taxon>
        <taxon>Pseudomonadota</taxon>
        <taxon>Alphaproteobacteria</taxon>
        <taxon>Hyphomicrobiales</taxon>
        <taxon>Devosiaceae</taxon>
        <taxon>Devosia</taxon>
    </lineage>
</organism>
<evidence type="ECO:0000313" key="9">
    <source>
        <dbReference type="Proteomes" id="UP000602124"/>
    </source>
</evidence>
<evidence type="ECO:0000256" key="1">
    <source>
        <dbReference type="ARBA" id="ARBA00004651"/>
    </source>
</evidence>
<feature type="transmembrane region" description="Helical" evidence="6">
    <location>
        <begin position="309"/>
        <end position="340"/>
    </location>
</feature>
<dbReference type="InterPro" id="IPR003838">
    <property type="entry name" value="ABC3_permease_C"/>
</dbReference>
<feature type="transmembrane region" description="Helical" evidence="6">
    <location>
        <begin position="261"/>
        <end position="282"/>
    </location>
</feature>
<sequence>MGSLWFSIRTGLLDMRGDLRRFLLLVVCLAVGTALISGVNSVGTSITRAIEVGAAEIMGGDIEISRADRLATPDEIAALDQLGDVVAVIDTNLRAETFESEAFADVSAVGGGYPLLGAVRSPQLTDGTDLATLLAPDDQDRHGALIDGIMLDQLGISVGDSFGLGGTEFIVRGTLQQLPDGPVRGFRLGMPTLISSDGFGVVSDRTSPLPGLGTWYRYKLVLDDRNLEAGLDAVVMALEGRGWTIRTARDSLGQMVRYYDLFMRFLVIVGLGSLLIGGVSVWTGMRAYIAERSGVIAVMRSIGAGRRRVFIHFFAQVAALALVGVVIGLVIGASTAWLILPFIGAAVGIPLAPAIYLEPLVIAAGTGLVTAFAFAYLPLQQAQTIRPVLLFRSKGLDAPPVDWPALLLSWQVLPLVVAILAFFGLAWLMTGDAALVAAFGLAAALGAGLFDLFIRLAQAVFRRLPEAGPRIWRHAVHAIAGAGQNATTVAISAGMALTMLVIVLVMQTNLQQEFLGASAFDAPTLVGSDLFPDEVEHLEGLAAEGNGFARFVSTPMLRGALVDVNGTPADQLVTRGPEATFLLAGEVPLTFRTNLPTTSRITAGAWWPSDYTGPGLVSLHQSLRNGLGVDLGDTLTFSIFGEEVTVTIASFRDYSWQGGIDFLATFSPGVIDNYPTTLFAAVTAAPGQEEAVGRFLATELPDIRFISVGDTLKQVTDALGQLSFAASLVGGLAVGNGLLVLIGSLATGRRQREADAVITKVLGATRLDLIATAGLQYLLLALLAAIPALILGLGLGRVVSELMLAVDFTIKLDIVLVVLAVAIAITAILGAMTIWRAVSTRPALLLRDL</sequence>
<evidence type="ECO:0000313" key="8">
    <source>
        <dbReference type="EMBL" id="MBJ3786750.1"/>
    </source>
</evidence>
<feature type="transmembrane region" description="Helical" evidence="6">
    <location>
        <begin position="400"/>
        <end position="427"/>
    </location>
</feature>
<evidence type="ECO:0000259" key="7">
    <source>
        <dbReference type="Pfam" id="PF02687"/>
    </source>
</evidence>
<dbReference type="AlphaFoldDB" id="A0A934MN05"/>
<evidence type="ECO:0000256" key="4">
    <source>
        <dbReference type="ARBA" id="ARBA00022989"/>
    </source>
</evidence>
<name>A0A934MN05_9HYPH</name>
<feature type="transmembrane region" description="Helical" evidence="6">
    <location>
        <begin position="360"/>
        <end position="379"/>
    </location>
</feature>
<dbReference type="RefSeq" id="WP_198877950.1">
    <property type="nucleotide sequence ID" value="NZ_JAEKMH010000005.1"/>
</dbReference>
<keyword evidence="3 6" id="KW-0812">Transmembrane</keyword>
<reference evidence="8" key="1">
    <citation type="submission" date="2020-12" db="EMBL/GenBank/DDBJ databases">
        <title>Devosia sp. MSA67 isolated from Mo River.</title>
        <authorList>
            <person name="Ma F."/>
            <person name="Zi Z."/>
        </authorList>
    </citation>
    <scope>NUCLEOTIDE SEQUENCE</scope>
    <source>
        <strain evidence="8">MSA67</strain>
    </source>
</reference>
<dbReference type="Pfam" id="PF02687">
    <property type="entry name" value="FtsX"/>
    <property type="match status" value="2"/>
</dbReference>
<evidence type="ECO:0000256" key="3">
    <source>
        <dbReference type="ARBA" id="ARBA00022692"/>
    </source>
</evidence>
<feature type="transmembrane region" description="Helical" evidence="6">
    <location>
        <begin position="475"/>
        <end position="506"/>
    </location>
</feature>
<feature type="domain" description="ABC3 transporter permease C-terminal" evidence="7">
    <location>
        <begin position="732"/>
        <end position="840"/>
    </location>
</feature>
<dbReference type="Proteomes" id="UP000602124">
    <property type="component" value="Unassembled WGS sequence"/>
</dbReference>
<gene>
    <name evidence="8" type="ORF">JEQ47_18650</name>
</gene>
<accession>A0A934MN05</accession>
<dbReference type="GO" id="GO:0005886">
    <property type="term" value="C:plasma membrane"/>
    <property type="evidence" value="ECO:0007669"/>
    <property type="project" value="UniProtKB-SubCell"/>
</dbReference>
<dbReference type="InterPro" id="IPR038766">
    <property type="entry name" value="Membrane_comp_ABC_pdt"/>
</dbReference>
<feature type="transmembrane region" description="Helical" evidence="6">
    <location>
        <begin position="767"/>
        <end position="794"/>
    </location>
</feature>
<feature type="transmembrane region" description="Helical" evidence="6">
    <location>
        <begin position="814"/>
        <end position="838"/>
    </location>
</feature>
<proteinExistence type="predicted"/>
<comment type="caution">
    <text evidence="8">The sequence shown here is derived from an EMBL/GenBank/DDBJ whole genome shotgun (WGS) entry which is preliminary data.</text>
</comment>
<evidence type="ECO:0000256" key="6">
    <source>
        <dbReference type="SAM" id="Phobius"/>
    </source>
</evidence>